<accession>A0A9P7FZG6</accession>
<sequence length="338" mass="38697">MPKVGEGKLLKRLCDGYPFAKNIITTTVQTNYPLGLDDLPAWDDFEGCRTFTAKLCQDYTVYIPTNDEVDAEQCITQNEDNLVGPLHINLDVNEDKVKDMDDVSMDASTDLVLANHSVDRSSPSHIPVTLKHFQMLARLGRAPELSMYSNIETGAEFYRDEEEYVRPDEKGKCNAVKAESASTTLSPTKNETSPSMTMRRRKRPRRSATNIGSYAVPDSDDDVIADDEPIIKKPPVVETSIQLWMKHLNEIMKQEQRKFKEKKKKAELLEPGVKTRVTKSEFFKSLSSHLRNLQKLEEDKRLAIYGPDVLLEVYTDDDDDDDYRRKTRTKRRKSLRSL</sequence>
<dbReference type="OrthoDB" id="3051570at2759"/>
<reference evidence="2" key="1">
    <citation type="submission" date="2021-02" db="EMBL/GenBank/DDBJ databases">
        <authorList>
            <person name="Nieuwenhuis M."/>
            <person name="Van De Peppel L.J.J."/>
        </authorList>
    </citation>
    <scope>NUCLEOTIDE SEQUENCE</scope>
    <source>
        <strain evidence="2">D49</strain>
    </source>
</reference>
<protein>
    <submittedName>
        <fullName evidence="2">Uncharacterized protein</fullName>
    </submittedName>
</protein>
<evidence type="ECO:0000313" key="2">
    <source>
        <dbReference type="EMBL" id="KAG5639213.1"/>
    </source>
</evidence>
<feature type="region of interest" description="Disordered" evidence="1">
    <location>
        <begin position="318"/>
        <end position="338"/>
    </location>
</feature>
<feature type="compositionally biased region" description="Basic residues" evidence="1">
    <location>
        <begin position="325"/>
        <end position="338"/>
    </location>
</feature>
<feature type="region of interest" description="Disordered" evidence="1">
    <location>
        <begin position="175"/>
        <end position="219"/>
    </location>
</feature>
<proteinExistence type="predicted"/>
<comment type="caution">
    <text evidence="2">The sequence shown here is derived from an EMBL/GenBank/DDBJ whole genome shotgun (WGS) entry which is preliminary data.</text>
</comment>
<name>A0A9P7FZG6_9AGAR</name>
<gene>
    <name evidence="2" type="ORF">H0H81_005692</name>
</gene>
<feature type="compositionally biased region" description="Polar residues" evidence="1">
    <location>
        <begin position="180"/>
        <end position="191"/>
    </location>
</feature>
<evidence type="ECO:0000313" key="3">
    <source>
        <dbReference type="Proteomes" id="UP000717328"/>
    </source>
</evidence>
<evidence type="ECO:0000256" key="1">
    <source>
        <dbReference type="SAM" id="MobiDB-lite"/>
    </source>
</evidence>
<dbReference type="AlphaFoldDB" id="A0A9P7FZG6"/>
<reference evidence="2" key="2">
    <citation type="submission" date="2021-10" db="EMBL/GenBank/DDBJ databases">
        <title>Phylogenomics reveals ancestral predisposition of the termite-cultivated fungus Termitomyces towards a domesticated lifestyle.</title>
        <authorList>
            <person name="Auxier B."/>
            <person name="Grum-Grzhimaylo A."/>
            <person name="Cardenas M.E."/>
            <person name="Lodge J.D."/>
            <person name="Laessoe T."/>
            <person name="Pedersen O."/>
            <person name="Smith M.E."/>
            <person name="Kuyper T.W."/>
            <person name="Franco-Molano E.A."/>
            <person name="Baroni T.J."/>
            <person name="Aanen D.K."/>
        </authorList>
    </citation>
    <scope>NUCLEOTIDE SEQUENCE</scope>
    <source>
        <strain evidence="2">D49</strain>
    </source>
</reference>
<organism evidence="2 3">
    <name type="scientific">Sphagnurus paluster</name>
    <dbReference type="NCBI Taxonomy" id="117069"/>
    <lineage>
        <taxon>Eukaryota</taxon>
        <taxon>Fungi</taxon>
        <taxon>Dikarya</taxon>
        <taxon>Basidiomycota</taxon>
        <taxon>Agaricomycotina</taxon>
        <taxon>Agaricomycetes</taxon>
        <taxon>Agaricomycetidae</taxon>
        <taxon>Agaricales</taxon>
        <taxon>Tricholomatineae</taxon>
        <taxon>Lyophyllaceae</taxon>
        <taxon>Sphagnurus</taxon>
    </lineage>
</organism>
<keyword evidence="3" id="KW-1185">Reference proteome</keyword>
<dbReference type="Proteomes" id="UP000717328">
    <property type="component" value="Unassembled WGS sequence"/>
</dbReference>
<dbReference type="EMBL" id="JABCKI010005728">
    <property type="protein sequence ID" value="KAG5639213.1"/>
    <property type="molecule type" value="Genomic_DNA"/>
</dbReference>